<comment type="caution">
    <text evidence="2">The sequence shown here is derived from an EMBL/GenBank/DDBJ whole genome shotgun (WGS) entry which is preliminary data.</text>
</comment>
<sequence>MYLQGTHAQRRRRPTRARNESRSCRDPAVALGCSLRFWPESGTSFVLGASSRGGCSEACSLRLSSNDGNPNRGMGKSRPEVSRNQGSRWWKWEIPRRRTEECLEKIPGTWADAGDEPSKLVKRRRGLGKVLGSMASIYLFLPRPDSDRVSCLAHTTHAVTHLAVRPGSFYCWGACRGGPESKSPPSLLFSRDEKTDCWKERCGRGNEWLRMEEKEREGEEEVDICSR</sequence>
<keyword evidence="3" id="KW-1185">Reference proteome</keyword>
<evidence type="ECO:0000256" key="1">
    <source>
        <dbReference type="SAM" id="MobiDB-lite"/>
    </source>
</evidence>
<organism evidence="2 3">
    <name type="scientific">Echria macrotheca</name>
    <dbReference type="NCBI Taxonomy" id="438768"/>
    <lineage>
        <taxon>Eukaryota</taxon>
        <taxon>Fungi</taxon>
        <taxon>Dikarya</taxon>
        <taxon>Ascomycota</taxon>
        <taxon>Pezizomycotina</taxon>
        <taxon>Sordariomycetes</taxon>
        <taxon>Sordariomycetidae</taxon>
        <taxon>Sordariales</taxon>
        <taxon>Schizotheciaceae</taxon>
        <taxon>Echria</taxon>
    </lineage>
</organism>
<accession>A0AAJ0F5X7</accession>
<reference evidence="2" key="1">
    <citation type="submission" date="2023-06" db="EMBL/GenBank/DDBJ databases">
        <title>Genome-scale phylogeny and comparative genomics of the fungal order Sordariales.</title>
        <authorList>
            <consortium name="Lawrence Berkeley National Laboratory"/>
            <person name="Hensen N."/>
            <person name="Bonometti L."/>
            <person name="Westerberg I."/>
            <person name="Brannstrom I.O."/>
            <person name="Guillou S."/>
            <person name="Cros-Aarteil S."/>
            <person name="Calhoun S."/>
            <person name="Haridas S."/>
            <person name="Kuo A."/>
            <person name="Mondo S."/>
            <person name="Pangilinan J."/>
            <person name="Riley R."/>
            <person name="Labutti K."/>
            <person name="Andreopoulos B."/>
            <person name="Lipzen A."/>
            <person name="Chen C."/>
            <person name="Yanf M."/>
            <person name="Daum C."/>
            <person name="Ng V."/>
            <person name="Clum A."/>
            <person name="Steindorff A."/>
            <person name="Ohm R."/>
            <person name="Martin F."/>
            <person name="Silar P."/>
            <person name="Natvig D."/>
            <person name="Lalanne C."/>
            <person name="Gautier V."/>
            <person name="Ament-Velasquez S.L."/>
            <person name="Kruys A."/>
            <person name="Hutchinson M.I."/>
            <person name="Powell A.J."/>
            <person name="Barry K."/>
            <person name="Miller A.N."/>
            <person name="Grigoriev I.V."/>
            <person name="Debuchy R."/>
            <person name="Gladieux P."/>
            <person name="Thoren M.H."/>
            <person name="Johannesson H."/>
        </authorList>
    </citation>
    <scope>NUCLEOTIDE SEQUENCE</scope>
    <source>
        <strain evidence="2">PSN4</strain>
    </source>
</reference>
<proteinExistence type="predicted"/>
<gene>
    <name evidence="2" type="ORF">QBC47DRAFT_207467</name>
</gene>
<dbReference type="Proteomes" id="UP001239445">
    <property type="component" value="Unassembled WGS sequence"/>
</dbReference>
<evidence type="ECO:0000313" key="3">
    <source>
        <dbReference type="Proteomes" id="UP001239445"/>
    </source>
</evidence>
<protein>
    <submittedName>
        <fullName evidence="2">Uncharacterized protein</fullName>
    </submittedName>
</protein>
<dbReference type="AlphaFoldDB" id="A0AAJ0F5X7"/>
<dbReference type="EMBL" id="MU839834">
    <property type="protein sequence ID" value="KAK1755022.1"/>
    <property type="molecule type" value="Genomic_DNA"/>
</dbReference>
<evidence type="ECO:0000313" key="2">
    <source>
        <dbReference type="EMBL" id="KAK1755022.1"/>
    </source>
</evidence>
<feature type="region of interest" description="Disordered" evidence="1">
    <location>
        <begin position="1"/>
        <end position="23"/>
    </location>
</feature>
<name>A0AAJ0F5X7_9PEZI</name>